<keyword evidence="9" id="KW-0067">ATP-binding</keyword>
<dbReference type="InterPro" id="IPR035906">
    <property type="entry name" value="MetI-like_sf"/>
</dbReference>
<evidence type="ECO:0000256" key="11">
    <source>
        <dbReference type="ARBA" id="ARBA00022989"/>
    </source>
</evidence>
<keyword evidence="11 13" id="KW-1133">Transmembrane helix</keyword>
<dbReference type="PROSITE" id="PS00211">
    <property type="entry name" value="ABC_TRANSPORTER_1"/>
    <property type="match status" value="1"/>
</dbReference>
<dbReference type="SUPFAM" id="SSF52540">
    <property type="entry name" value="P-loop containing nucleoside triphosphate hydrolases"/>
    <property type="match status" value="1"/>
</dbReference>
<evidence type="ECO:0000256" key="9">
    <source>
        <dbReference type="ARBA" id="ARBA00022840"/>
    </source>
</evidence>
<dbReference type="PANTHER" id="PTHR42781">
    <property type="entry name" value="SPERMIDINE/PUTRESCINE IMPORT ATP-BINDING PROTEIN POTA"/>
    <property type="match status" value="1"/>
</dbReference>
<dbReference type="Proteomes" id="UP000004659">
    <property type="component" value="Unassembled WGS sequence"/>
</dbReference>
<dbReference type="InterPro" id="IPR003593">
    <property type="entry name" value="AAA+_ATPase"/>
</dbReference>
<evidence type="ECO:0000256" key="10">
    <source>
        <dbReference type="ARBA" id="ARBA00022967"/>
    </source>
</evidence>
<keyword evidence="8" id="KW-0547">Nucleotide-binding</keyword>
<evidence type="ECO:0000256" key="8">
    <source>
        <dbReference type="ARBA" id="ARBA00022741"/>
    </source>
</evidence>
<name>A0A0E1X0U9_9HYPH</name>
<feature type="domain" description="ABC transporter" evidence="14">
    <location>
        <begin position="540"/>
        <end position="768"/>
    </location>
</feature>
<feature type="transmembrane region" description="Helical" evidence="13">
    <location>
        <begin position="143"/>
        <end position="166"/>
    </location>
</feature>
<comment type="subcellular location">
    <subcellularLocation>
        <location evidence="1">Cell inner membrane</location>
    </subcellularLocation>
    <subcellularLocation>
        <location evidence="2 13">Cell membrane</location>
        <topology evidence="2 13">Multi-pass membrane protein</topology>
    </subcellularLocation>
</comment>
<dbReference type="InterPro" id="IPR000515">
    <property type="entry name" value="MetI-like"/>
</dbReference>
<sequence length="774" mass="84632">MTATPARRTSLASPATKPVAGGLALAFLATLAGGALLALALEAGGGGFDAAANFDTYLWRVARFTIWQAVASSLLSVLFAIPIARALYAEARFPGRGLILRLFALPLALPALVAVLGVTSIYGRNGLIAHISDMLGHPMQPDIYGIAGILIAHIFFNMPLAVRLLLAAYESIPDDYWKLAAQLGMGSRARFRLIEWPVIRRSLPGMIGLVFMLCVTSFTTVLTLGGGPRATTLEVAIYQSLHFDFDPARAVALTFTQLALTLLILLILRLTGRPSEEGFTQTATPRRYGSPRKTERLFNIIVIALGFLYVRPDSRSGAPAQRKNCLARHRHQPCARLFCRPSRGFSVACSCCRPRSNPQCADRKYLRHRRKPHSRHAAHCHRRGLVYPAAPFHRSLCHGATDGRHRQCRNGHALRGAALAPRMGYGGKPPQQALQPAWDKGFQPVAAHRLAVDPPALRHGFRLCHGAFAGRSWNHRTVWQRCACDTPLSPLAAHGQLSHIRRGRACPHFRCALPRTDDDRRPRRRIAKGSIPSMTASADIRLSDVRFSYGETAMHFDVTITGGEIAAIVGPSGSGKSTFLNLIAGFETPQSGIISINGVDVTHLPPADRPVSMVFQENNLFAHLTVEQNVDLGRSPNLRLNEEDRKAVASALARVGLQGKEKRKPEALSGGERQRVAIARVLVRERPVLLLDEAFASLGPALRHQMLDLVNKLRRETGMTVLMVTHTPEDALHLDALLIFLDNGKIAAQGPATEMLSRAGPEALRHYIGEMRSF</sequence>
<dbReference type="HOGENOM" id="CLU_020010_0_0_5"/>
<dbReference type="GO" id="GO:0042626">
    <property type="term" value="F:ATPase-coupled transmembrane transporter activity"/>
    <property type="evidence" value="ECO:0007669"/>
    <property type="project" value="InterPro"/>
</dbReference>
<dbReference type="GO" id="GO:0005524">
    <property type="term" value="F:ATP binding"/>
    <property type="evidence" value="ECO:0007669"/>
    <property type="project" value="UniProtKB-KW"/>
</dbReference>
<dbReference type="GO" id="GO:0016887">
    <property type="term" value="F:ATP hydrolysis activity"/>
    <property type="evidence" value="ECO:0007669"/>
    <property type="project" value="InterPro"/>
</dbReference>
<dbReference type="GO" id="GO:0005886">
    <property type="term" value="C:plasma membrane"/>
    <property type="evidence" value="ECO:0007669"/>
    <property type="project" value="UniProtKB-SubCell"/>
</dbReference>
<dbReference type="InterPro" id="IPR050093">
    <property type="entry name" value="ABC_SmlMolc_Importer"/>
</dbReference>
<keyword evidence="7 13" id="KW-0812">Transmembrane</keyword>
<dbReference type="InterPro" id="IPR017871">
    <property type="entry name" value="ABC_transporter-like_CS"/>
</dbReference>
<dbReference type="Pfam" id="PF00528">
    <property type="entry name" value="BPD_transp_1"/>
    <property type="match status" value="1"/>
</dbReference>
<gene>
    <name evidence="16" type="ORF">BALG_03124</name>
</gene>
<protein>
    <submittedName>
        <fullName evidence="16">Thiamine transporter membrane protein</fullName>
    </submittedName>
</protein>
<dbReference type="CDD" id="cd03298">
    <property type="entry name" value="ABC_ThiQ_thiamine_transporter"/>
    <property type="match status" value="1"/>
</dbReference>
<evidence type="ECO:0000256" key="3">
    <source>
        <dbReference type="ARBA" id="ARBA00005417"/>
    </source>
</evidence>
<reference evidence="16" key="1">
    <citation type="submission" date="2009-01" db="EMBL/GenBank/DDBJ databases">
        <title>The Genome Sequence of Brucella pinnipedialis M292/94/1.</title>
        <authorList>
            <consortium name="The Broad Institute Genome Sequencing Platform"/>
            <person name="Ward D."/>
            <person name="Young S.K."/>
            <person name="Kodira C.D."/>
            <person name="Zeng Q."/>
            <person name="Koehrsen M."/>
            <person name="Alvarado L."/>
            <person name="Berlin A."/>
            <person name="Borenstein D."/>
            <person name="Chen Z."/>
            <person name="Engels R."/>
            <person name="Freedman E."/>
            <person name="Gellesch M."/>
            <person name="Goldberg J."/>
            <person name="Griggs A."/>
            <person name="Gujja S."/>
            <person name="Heiman D."/>
            <person name="Hepburn T."/>
            <person name="Howarth C."/>
            <person name="Jen D."/>
            <person name="Larson L."/>
            <person name="Lewis B."/>
            <person name="Mehta T."/>
            <person name="Park D."/>
            <person name="Pearson M."/>
            <person name="Roberts A."/>
            <person name="Saif S."/>
            <person name="Shea T."/>
            <person name="Shenoy N."/>
            <person name="Sisk P."/>
            <person name="Stolte C."/>
            <person name="Sykes S."/>
            <person name="Walk T."/>
            <person name="White J."/>
            <person name="Yandava C."/>
            <person name="Whatmore A.M."/>
            <person name="Perrett L.L."/>
            <person name="O'Callaghan D."/>
            <person name="Nusbaum C."/>
            <person name="Galagan J."/>
            <person name="Birren B."/>
        </authorList>
    </citation>
    <scope>NUCLEOTIDE SEQUENCE [LARGE SCALE GENOMIC DNA]</scope>
    <source>
        <strain evidence="16">M292/94/1</strain>
    </source>
</reference>
<dbReference type="Gene3D" id="1.10.3720.10">
    <property type="entry name" value="MetI-like"/>
    <property type="match status" value="1"/>
</dbReference>
<keyword evidence="5" id="KW-1003">Cell membrane</keyword>
<proteinExistence type="inferred from homology"/>
<keyword evidence="12 13" id="KW-0472">Membrane</keyword>
<evidence type="ECO:0000256" key="5">
    <source>
        <dbReference type="ARBA" id="ARBA00022475"/>
    </source>
</evidence>
<evidence type="ECO:0000256" key="7">
    <source>
        <dbReference type="ARBA" id="ARBA00022692"/>
    </source>
</evidence>
<evidence type="ECO:0000256" key="6">
    <source>
        <dbReference type="ARBA" id="ARBA00022519"/>
    </source>
</evidence>
<evidence type="ECO:0000259" key="14">
    <source>
        <dbReference type="PROSITE" id="PS50893"/>
    </source>
</evidence>
<feature type="transmembrane region" description="Helical" evidence="13">
    <location>
        <begin position="64"/>
        <end position="88"/>
    </location>
</feature>
<evidence type="ECO:0000256" key="13">
    <source>
        <dbReference type="RuleBase" id="RU363032"/>
    </source>
</evidence>
<dbReference type="SUPFAM" id="SSF161098">
    <property type="entry name" value="MetI-like"/>
    <property type="match status" value="1"/>
</dbReference>
<dbReference type="Gene3D" id="3.40.50.300">
    <property type="entry name" value="P-loop containing nucleotide triphosphate hydrolases"/>
    <property type="match status" value="1"/>
</dbReference>
<dbReference type="PROSITE" id="PS50893">
    <property type="entry name" value="ABC_TRANSPORTER_2"/>
    <property type="match status" value="1"/>
</dbReference>
<evidence type="ECO:0000256" key="1">
    <source>
        <dbReference type="ARBA" id="ARBA00004533"/>
    </source>
</evidence>
<feature type="transmembrane region" description="Helical" evidence="13">
    <location>
        <begin position="100"/>
        <end position="123"/>
    </location>
</feature>
<evidence type="ECO:0000256" key="4">
    <source>
        <dbReference type="ARBA" id="ARBA00022448"/>
    </source>
</evidence>
<evidence type="ECO:0000259" key="15">
    <source>
        <dbReference type="PROSITE" id="PS50928"/>
    </source>
</evidence>
<comment type="similarity">
    <text evidence="13">Belongs to the binding-protein-dependent transport system permease family.</text>
</comment>
<dbReference type="InterPro" id="IPR005968">
    <property type="entry name" value="Thiamine_ABC_ThiQ"/>
</dbReference>
<dbReference type="InterPro" id="IPR027417">
    <property type="entry name" value="P-loop_NTPase"/>
</dbReference>
<organism evidence="16">
    <name type="scientific">Brucella pinnipedialis M292/94/1</name>
    <dbReference type="NCBI Taxonomy" id="520462"/>
    <lineage>
        <taxon>Bacteria</taxon>
        <taxon>Pseudomonadati</taxon>
        <taxon>Pseudomonadota</taxon>
        <taxon>Alphaproteobacteria</taxon>
        <taxon>Hyphomicrobiales</taxon>
        <taxon>Brucellaceae</taxon>
        <taxon>Brucella/Ochrobactrum group</taxon>
        <taxon>Brucella</taxon>
    </lineage>
</organism>
<dbReference type="NCBIfam" id="TIGR01277">
    <property type="entry name" value="thiQ"/>
    <property type="match status" value="1"/>
</dbReference>
<comment type="similarity">
    <text evidence="3">Belongs to the ABC transporter superfamily.</text>
</comment>
<dbReference type="CDD" id="cd06261">
    <property type="entry name" value="TM_PBP2"/>
    <property type="match status" value="1"/>
</dbReference>
<dbReference type="AlphaFoldDB" id="A0A0E1X0U9"/>
<feature type="transmembrane region" description="Helical" evidence="13">
    <location>
        <begin position="247"/>
        <end position="268"/>
    </location>
</feature>
<dbReference type="SMART" id="SM00382">
    <property type="entry name" value="AAA"/>
    <property type="match status" value="1"/>
</dbReference>
<keyword evidence="4 13" id="KW-0813">Transport</keyword>
<feature type="transmembrane region" description="Helical" evidence="13">
    <location>
        <begin position="296"/>
        <end position="312"/>
    </location>
</feature>
<dbReference type="GO" id="GO:0071934">
    <property type="term" value="P:thiamine transmembrane transport"/>
    <property type="evidence" value="ECO:0007669"/>
    <property type="project" value="InterPro"/>
</dbReference>
<evidence type="ECO:0000256" key="12">
    <source>
        <dbReference type="ARBA" id="ARBA00023136"/>
    </source>
</evidence>
<dbReference type="InterPro" id="IPR003439">
    <property type="entry name" value="ABC_transporter-like_ATP-bd"/>
</dbReference>
<feature type="transmembrane region" description="Helical" evidence="13">
    <location>
        <begin position="206"/>
        <end position="227"/>
    </location>
</feature>
<keyword evidence="6" id="KW-0997">Cell inner membrane</keyword>
<dbReference type="PROSITE" id="PS50928">
    <property type="entry name" value="ABC_TM1"/>
    <property type="match status" value="1"/>
</dbReference>
<evidence type="ECO:0000313" key="16">
    <source>
        <dbReference type="EMBL" id="EEZ29781.1"/>
    </source>
</evidence>
<feature type="domain" description="ABC transmembrane type-1" evidence="15">
    <location>
        <begin position="62"/>
        <end position="266"/>
    </location>
</feature>
<dbReference type="PANTHER" id="PTHR42781:SF1">
    <property type="entry name" value="THIAMINE IMPORT ATP-BINDING PROTEIN THIQ"/>
    <property type="match status" value="1"/>
</dbReference>
<dbReference type="EMBL" id="EQ999542">
    <property type="protein sequence ID" value="EEZ29781.1"/>
    <property type="molecule type" value="Genomic_DNA"/>
</dbReference>
<evidence type="ECO:0000256" key="2">
    <source>
        <dbReference type="ARBA" id="ARBA00004651"/>
    </source>
</evidence>
<dbReference type="Pfam" id="PF00005">
    <property type="entry name" value="ABC_tran"/>
    <property type="match status" value="1"/>
</dbReference>
<keyword evidence="10" id="KW-1278">Translocase</keyword>
<accession>A0A0E1X0U9</accession>